<feature type="transmembrane region" description="Helical" evidence="1">
    <location>
        <begin position="7"/>
        <end position="25"/>
    </location>
</feature>
<keyword evidence="3" id="KW-1185">Reference proteome</keyword>
<organism evidence="2 3">
    <name type="scientific">Dreissena polymorpha</name>
    <name type="common">Zebra mussel</name>
    <name type="synonym">Mytilus polymorpha</name>
    <dbReference type="NCBI Taxonomy" id="45954"/>
    <lineage>
        <taxon>Eukaryota</taxon>
        <taxon>Metazoa</taxon>
        <taxon>Spiralia</taxon>
        <taxon>Lophotrochozoa</taxon>
        <taxon>Mollusca</taxon>
        <taxon>Bivalvia</taxon>
        <taxon>Autobranchia</taxon>
        <taxon>Heteroconchia</taxon>
        <taxon>Euheterodonta</taxon>
        <taxon>Imparidentia</taxon>
        <taxon>Neoheterodontei</taxon>
        <taxon>Myida</taxon>
        <taxon>Dreissenoidea</taxon>
        <taxon>Dreissenidae</taxon>
        <taxon>Dreissena</taxon>
    </lineage>
</organism>
<accession>A0A9D4FP58</accession>
<dbReference type="InterPro" id="IPR012444">
    <property type="entry name" value="DUF1647"/>
</dbReference>
<dbReference type="AlphaFoldDB" id="A0A9D4FP58"/>
<dbReference type="PANTHER" id="PTHR31389:SF4">
    <property type="entry name" value="LD39211P"/>
    <property type="match status" value="1"/>
</dbReference>
<comment type="caution">
    <text evidence="2">The sequence shown here is derived from an EMBL/GenBank/DDBJ whole genome shotgun (WGS) entry which is preliminary data.</text>
</comment>
<gene>
    <name evidence="2" type="ORF">DPMN_153050</name>
</gene>
<reference evidence="2" key="2">
    <citation type="submission" date="2020-11" db="EMBL/GenBank/DDBJ databases">
        <authorList>
            <person name="McCartney M.A."/>
            <person name="Auch B."/>
            <person name="Kono T."/>
            <person name="Mallez S."/>
            <person name="Becker A."/>
            <person name="Gohl D.M."/>
            <person name="Silverstein K.A.T."/>
            <person name="Koren S."/>
            <person name="Bechman K.B."/>
            <person name="Herman A."/>
            <person name="Abrahante J.E."/>
            <person name="Garbe J."/>
        </authorList>
    </citation>
    <scope>NUCLEOTIDE SEQUENCE</scope>
    <source>
        <strain evidence="2">Duluth1</strain>
        <tissue evidence="2">Whole animal</tissue>
    </source>
</reference>
<evidence type="ECO:0000313" key="3">
    <source>
        <dbReference type="Proteomes" id="UP000828390"/>
    </source>
</evidence>
<dbReference type="Proteomes" id="UP000828390">
    <property type="component" value="Unassembled WGS sequence"/>
</dbReference>
<keyword evidence="1" id="KW-0812">Transmembrane</keyword>
<protein>
    <submittedName>
        <fullName evidence="2">Uncharacterized protein</fullName>
    </submittedName>
</protein>
<name>A0A9D4FP58_DREPO</name>
<reference evidence="2" key="1">
    <citation type="journal article" date="2019" name="bioRxiv">
        <title>The Genome of the Zebra Mussel, Dreissena polymorpha: A Resource for Invasive Species Research.</title>
        <authorList>
            <person name="McCartney M.A."/>
            <person name="Auch B."/>
            <person name="Kono T."/>
            <person name="Mallez S."/>
            <person name="Zhang Y."/>
            <person name="Obille A."/>
            <person name="Becker A."/>
            <person name="Abrahante J.E."/>
            <person name="Garbe J."/>
            <person name="Badalamenti J.P."/>
            <person name="Herman A."/>
            <person name="Mangelson H."/>
            <person name="Liachko I."/>
            <person name="Sullivan S."/>
            <person name="Sone E.D."/>
            <person name="Koren S."/>
            <person name="Silverstein K.A.T."/>
            <person name="Beckman K.B."/>
            <person name="Gohl D.M."/>
        </authorList>
    </citation>
    <scope>NUCLEOTIDE SEQUENCE</scope>
    <source>
        <strain evidence="2">Duluth1</strain>
        <tissue evidence="2">Whole animal</tissue>
    </source>
</reference>
<evidence type="ECO:0000256" key="1">
    <source>
        <dbReference type="SAM" id="Phobius"/>
    </source>
</evidence>
<proteinExistence type="predicted"/>
<keyword evidence="1" id="KW-1133">Transmembrane helix</keyword>
<evidence type="ECO:0000313" key="2">
    <source>
        <dbReference type="EMBL" id="KAH3799442.1"/>
    </source>
</evidence>
<keyword evidence="1" id="KW-0472">Membrane</keyword>
<sequence length="371" mass="42915">MQGRLKWLICAALAATVVFSLMTYFDPVSLWFHHKVKETEIQHTRAQTVDKEHQPATQNSSTLQDIDWDVGVQRLDPIVYSEPCSGTINDSRRTTLFKDYDKVQHYLDDFFGSIADINALPKDADPVFITGVSSNHLRESMNMFNNFNSVVRKMKPNVRMIFYDLGLQADEPDQIKAICQCEYRLFPFEYFPAYVKELKGYAWKPLLIMMVLKEYPFAVWMDSSILFTTSNISGLLDMARRLDVICTPGGGSVALRTLPVTFGFFREKACTFRKLPEIQAGFFIARTTPFVVQNILKPWIACALVIDCIVPHDGWQKYYRCGLHGNVYGDCHRYEQSVLAILLYRAYGYDIYKRMERYEGDYVKLPWPAWP</sequence>
<dbReference type="EMBL" id="JAIWYP010000007">
    <property type="protein sequence ID" value="KAH3799442.1"/>
    <property type="molecule type" value="Genomic_DNA"/>
</dbReference>
<dbReference type="PANTHER" id="PTHR31389">
    <property type="entry name" value="LD39211P"/>
    <property type="match status" value="1"/>
</dbReference>
<dbReference type="Pfam" id="PF07801">
    <property type="entry name" value="DUF1647"/>
    <property type="match status" value="1"/>
</dbReference>